<dbReference type="RefSeq" id="XP_002296028.1">
    <property type="nucleotide sequence ID" value="XM_002295992.1"/>
</dbReference>
<dbReference type="GeneID" id="7446082"/>
<dbReference type="InParanoid" id="B5YP60"/>
<feature type="region of interest" description="Disordered" evidence="1">
    <location>
        <begin position="310"/>
        <end position="334"/>
    </location>
</feature>
<feature type="domain" description="PH" evidence="3">
    <location>
        <begin position="148"/>
        <end position="306"/>
    </location>
</feature>
<evidence type="ECO:0000259" key="3">
    <source>
        <dbReference type="SMART" id="SM00233"/>
    </source>
</evidence>
<dbReference type="PaxDb" id="35128-Thaps23340"/>
<dbReference type="Proteomes" id="UP000001449">
    <property type="component" value="Chromosome 7"/>
</dbReference>
<reference evidence="4 5" key="1">
    <citation type="journal article" date="2004" name="Science">
        <title>The genome of the diatom Thalassiosira pseudonana: ecology, evolution, and metabolism.</title>
        <authorList>
            <person name="Armbrust E.V."/>
            <person name="Berges J.A."/>
            <person name="Bowler C."/>
            <person name="Green B.R."/>
            <person name="Martinez D."/>
            <person name="Putnam N.H."/>
            <person name="Zhou S."/>
            <person name="Allen A.E."/>
            <person name="Apt K.E."/>
            <person name="Bechner M."/>
            <person name="Brzezinski M.A."/>
            <person name="Chaal B.K."/>
            <person name="Chiovitti A."/>
            <person name="Davis A.K."/>
            <person name="Demarest M.S."/>
            <person name="Detter J.C."/>
            <person name="Glavina T."/>
            <person name="Goodstein D."/>
            <person name="Hadi M.Z."/>
            <person name="Hellsten U."/>
            <person name="Hildebrand M."/>
            <person name="Jenkins B.D."/>
            <person name="Jurka J."/>
            <person name="Kapitonov V.V."/>
            <person name="Kroger N."/>
            <person name="Lau W.W."/>
            <person name="Lane T.W."/>
            <person name="Larimer F.W."/>
            <person name="Lippmeier J.C."/>
            <person name="Lucas S."/>
            <person name="Medina M."/>
            <person name="Montsant A."/>
            <person name="Obornik M."/>
            <person name="Parker M.S."/>
            <person name="Palenik B."/>
            <person name="Pazour G.J."/>
            <person name="Richardson P.M."/>
            <person name="Rynearson T.A."/>
            <person name="Saito M.A."/>
            <person name="Schwartz D.C."/>
            <person name="Thamatrakoln K."/>
            <person name="Valentin K."/>
            <person name="Vardi A."/>
            <person name="Wilkerson F.P."/>
            <person name="Rokhsar D.S."/>
        </authorList>
    </citation>
    <scope>NUCLEOTIDE SEQUENCE [LARGE SCALE GENOMIC DNA]</scope>
    <source>
        <strain evidence="4 5">CCMP1335</strain>
    </source>
</reference>
<feature type="compositionally biased region" description="Low complexity" evidence="1">
    <location>
        <begin position="227"/>
        <end position="249"/>
    </location>
</feature>
<name>B5YP60_THAPS</name>
<evidence type="ECO:0000256" key="1">
    <source>
        <dbReference type="SAM" id="MobiDB-lite"/>
    </source>
</evidence>
<feature type="compositionally biased region" description="Basic and acidic residues" evidence="1">
    <location>
        <begin position="461"/>
        <end position="477"/>
    </location>
</feature>
<reference evidence="4 5" key="2">
    <citation type="journal article" date="2008" name="Nature">
        <title>The Phaeodactylum genome reveals the evolutionary history of diatom genomes.</title>
        <authorList>
            <person name="Bowler C."/>
            <person name="Allen A.E."/>
            <person name="Badger J.H."/>
            <person name="Grimwood J."/>
            <person name="Jabbari K."/>
            <person name="Kuo A."/>
            <person name="Maheswari U."/>
            <person name="Martens C."/>
            <person name="Maumus F."/>
            <person name="Otillar R.P."/>
            <person name="Rayko E."/>
            <person name="Salamov A."/>
            <person name="Vandepoele K."/>
            <person name="Beszteri B."/>
            <person name="Gruber A."/>
            <person name="Heijde M."/>
            <person name="Katinka M."/>
            <person name="Mock T."/>
            <person name="Valentin K."/>
            <person name="Verret F."/>
            <person name="Berges J.A."/>
            <person name="Brownlee C."/>
            <person name="Cadoret J.P."/>
            <person name="Chiovitti A."/>
            <person name="Choi C.J."/>
            <person name="Coesel S."/>
            <person name="De Martino A."/>
            <person name="Detter J.C."/>
            <person name="Durkin C."/>
            <person name="Falciatore A."/>
            <person name="Fournet J."/>
            <person name="Haruta M."/>
            <person name="Huysman M.J."/>
            <person name="Jenkins B.D."/>
            <person name="Jiroutova K."/>
            <person name="Jorgensen R.E."/>
            <person name="Joubert Y."/>
            <person name="Kaplan A."/>
            <person name="Kroger N."/>
            <person name="Kroth P.G."/>
            <person name="La Roche J."/>
            <person name="Lindquist E."/>
            <person name="Lommer M."/>
            <person name="Martin-Jezequel V."/>
            <person name="Lopez P.J."/>
            <person name="Lucas S."/>
            <person name="Mangogna M."/>
            <person name="McGinnis K."/>
            <person name="Medlin L.K."/>
            <person name="Montsant A."/>
            <person name="Oudot-Le Secq M.P."/>
            <person name="Napoli C."/>
            <person name="Obornik M."/>
            <person name="Parker M.S."/>
            <person name="Petit J.L."/>
            <person name="Porcel B.M."/>
            <person name="Poulsen N."/>
            <person name="Robison M."/>
            <person name="Rychlewski L."/>
            <person name="Rynearson T.A."/>
            <person name="Schmutz J."/>
            <person name="Shapiro H."/>
            <person name="Siaut M."/>
            <person name="Stanley M."/>
            <person name="Sussman M.R."/>
            <person name="Taylor A.R."/>
            <person name="Vardi A."/>
            <person name="von Dassow P."/>
            <person name="Vyverman W."/>
            <person name="Willis A."/>
            <person name="Wyrwicz L.S."/>
            <person name="Rokhsar D.S."/>
            <person name="Weissenbach J."/>
            <person name="Armbrust E.V."/>
            <person name="Green B.R."/>
            <person name="Van de Peer Y."/>
            <person name="Grigoriev I.V."/>
        </authorList>
    </citation>
    <scope>NUCLEOTIDE SEQUENCE [LARGE SCALE GENOMIC DNA]</scope>
    <source>
        <strain evidence="4 5">CCMP1335</strain>
    </source>
</reference>
<dbReference type="KEGG" id="tps:THAPS_23340"/>
<feature type="region of interest" description="Disordered" evidence="1">
    <location>
        <begin position="194"/>
        <end position="273"/>
    </location>
</feature>
<organism evidence="4 5">
    <name type="scientific">Thalassiosira pseudonana</name>
    <name type="common">Marine diatom</name>
    <name type="synonym">Cyclotella nana</name>
    <dbReference type="NCBI Taxonomy" id="35128"/>
    <lineage>
        <taxon>Eukaryota</taxon>
        <taxon>Sar</taxon>
        <taxon>Stramenopiles</taxon>
        <taxon>Ochrophyta</taxon>
        <taxon>Bacillariophyta</taxon>
        <taxon>Coscinodiscophyceae</taxon>
        <taxon>Thalassiosirophycidae</taxon>
        <taxon>Thalassiosirales</taxon>
        <taxon>Thalassiosiraceae</taxon>
        <taxon>Thalassiosira</taxon>
    </lineage>
</organism>
<dbReference type="AlphaFoldDB" id="B5YP60"/>
<keyword evidence="2" id="KW-0812">Transmembrane</keyword>
<feature type="region of interest" description="Disordered" evidence="1">
    <location>
        <begin position="78"/>
        <end position="126"/>
    </location>
</feature>
<sequence>MSSYNDKRHVSLAITSIQEDYGTNNTTAKRQEEATQIKNHDAQYWNVKLPSNELDDLMWGVGVGIPPPAAMEPRFQRSWAKKKKDDDVAVGGEGVDDGRGEETEEGASSSATIDTSEQQHHKQLQTKSDNILSAIEEASKEIPPNETVILEDIAWKQRSGFGKYSLGILNHEWEQRRVTLLSSGKLRYYALPSDKTTEDSEAGLGPRGEMDLRTGRGGEVVGGGDLTNSTSPSRRSSNASTANSSSSSSQLRVKIQARQRHENPGPTPFEIDITNRDSNDVWRFCFQSQSIQIEWLSNLKRMAKAHIGEEGECSDNNDNSDDEEDKVGEGLGADHGFQPGDHILRWEMLPIIYPIQVHGIVLEAGKNCVIIADFGLASYANHPGSEGLNTWDDKDDESHDVIMAAWNAVKPKEKKRLNVIVVTDPKEIRKWSKISYGDRAEEGEKEKKGFLSSFLGKSPKVGEKKGVKSDEGGKVEDANQTSIEKGVEKHSVDEDGSKVSGTAPSDGVHNHEDEDRVEGEPDWFHSGGYKPRKRTTSTSSTVSFSEEQSVFSVERPESKMNELPKSDSAKLVLARTHFILENEDLLPPYHVFYSNSECIAVWAKTGRWSTLQAAVYLVSSSVGFGKSATMLTLSVAAAHMILVPALAVGGLAVMGAPLLFLKKSQAKWEKATMHLTGEFWSRAEPEVFVEAIEYWGGLRKYAEILR</sequence>
<evidence type="ECO:0000313" key="4">
    <source>
        <dbReference type="EMBL" id="ACI64745.1"/>
    </source>
</evidence>
<accession>B5YP60</accession>
<keyword evidence="2" id="KW-0472">Membrane</keyword>
<feature type="compositionally biased region" description="Basic and acidic residues" evidence="1">
    <location>
        <begin position="485"/>
        <end position="497"/>
    </location>
</feature>
<feature type="transmembrane region" description="Helical" evidence="2">
    <location>
        <begin position="636"/>
        <end position="661"/>
    </location>
</feature>
<gene>
    <name evidence="4" type="ORF">THAPS_23340</name>
</gene>
<evidence type="ECO:0000313" key="5">
    <source>
        <dbReference type="Proteomes" id="UP000001449"/>
    </source>
</evidence>
<dbReference type="SMART" id="SM00233">
    <property type="entry name" value="PH"/>
    <property type="match status" value="1"/>
</dbReference>
<feature type="compositionally biased region" description="Acidic residues" evidence="1">
    <location>
        <begin position="310"/>
        <end position="326"/>
    </location>
</feature>
<dbReference type="InterPro" id="IPR001849">
    <property type="entry name" value="PH_domain"/>
</dbReference>
<feature type="region of interest" description="Disordered" evidence="1">
    <location>
        <begin position="461"/>
        <end position="541"/>
    </location>
</feature>
<dbReference type="eggNOG" id="ENOG502SS6T">
    <property type="taxonomic scope" value="Eukaryota"/>
</dbReference>
<protein>
    <recommendedName>
        <fullName evidence="3">PH domain-containing protein</fullName>
    </recommendedName>
</protein>
<evidence type="ECO:0000256" key="2">
    <source>
        <dbReference type="SAM" id="Phobius"/>
    </source>
</evidence>
<feature type="compositionally biased region" description="Basic and acidic residues" evidence="1">
    <location>
        <begin position="508"/>
        <end position="523"/>
    </location>
</feature>
<proteinExistence type="predicted"/>
<keyword evidence="5" id="KW-1185">Reference proteome</keyword>
<dbReference type="HOGENOM" id="CLU_391066_0_0_1"/>
<dbReference type="EMBL" id="CP001160">
    <property type="protein sequence ID" value="ACI64745.1"/>
    <property type="molecule type" value="Genomic_DNA"/>
</dbReference>
<keyword evidence="2" id="KW-1133">Transmembrane helix</keyword>